<feature type="domain" description="Menaquinone biosynthesis protein MenD middle" evidence="1">
    <location>
        <begin position="9"/>
        <end position="52"/>
    </location>
</feature>
<dbReference type="AlphaFoldDB" id="A0A2X3JUS8"/>
<evidence type="ECO:0000259" key="1">
    <source>
        <dbReference type="Pfam" id="PF16582"/>
    </source>
</evidence>
<organism evidence="2 3">
    <name type="scientific">Escherichia coli</name>
    <dbReference type="NCBI Taxonomy" id="562"/>
    <lineage>
        <taxon>Bacteria</taxon>
        <taxon>Pseudomonadati</taxon>
        <taxon>Pseudomonadota</taxon>
        <taxon>Gammaproteobacteria</taxon>
        <taxon>Enterobacterales</taxon>
        <taxon>Enterobacteriaceae</taxon>
        <taxon>Escherichia</taxon>
    </lineage>
</organism>
<dbReference type="EC" id="2.5.1.64" evidence="2"/>
<gene>
    <name evidence="2" type="primary">menD_3</name>
    <name evidence="2" type="ORF">NCTC8009_03392</name>
</gene>
<dbReference type="GO" id="GO:0070204">
    <property type="term" value="F:2-succinyl-5-enolpyruvyl-6-hydroxy-3-cyclohexene-1-carboxylic-acid synthase activity"/>
    <property type="evidence" value="ECO:0007669"/>
    <property type="project" value="UniProtKB-EC"/>
</dbReference>
<evidence type="ECO:0000313" key="2">
    <source>
        <dbReference type="EMBL" id="SQD02917.1"/>
    </source>
</evidence>
<dbReference type="Proteomes" id="UP000250991">
    <property type="component" value="Unassembled WGS sequence"/>
</dbReference>
<evidence type="ECO:0000313" key="3">
    <source>
        <dbReference type="Proteomes" id="UP000250991"/>
    </source>
</evidence>
<reference evidence="2 3" key="1">
    <citation type="submission" date="2018-06" db="EMBL/GenBank/DDBJ databases">
        <authorList>
            <consortium name="Pathogen Informatics"/>
            <person name="Doyle S."/>
        </authorList>
    </citation>
    <scope>NUCLEOTIDE SEQUENCE [LARGE SCALE GENOMIC DNA]</scope>
    <source>
        <strain evidence="2 3">NCTC8009</strain>
    </source>
</reference>
<dbReference type="EMBL" id="UARW01000010">
    <property type="protein sequence ID" value="SQD02917.1"/>
    <property type="molecule type" value="Genomic_DNA"/>
</dbReference>
<keyword evidence="2" id="KW-0808">Transferase</keyword>
<sequence length="55" mass="6344">MTLKGDLIRPHHRGRRLIANIADWLELHPAEKRQPWCVEIPRLAEQAMQAVIAPP</sequence>
<dbReference type="Pfam" id="PF16582">
    <property type="entry name" value="TPP_enzyme_M_2"/>
    <property type="match status" value="1"/>
</dbReference>
<accession>A0A2X3JUS8</accession>
<dbReference type="EC" id="2.2.1.9" evidence="2"/>
<dbReference type="InterPro" id="IPR032264">
    <property type="entry name" value="MenD_middle"/>
</dbReference>
<protein>
    <submittedName>
        <fullName evidence="2">2-succinyl-5-enolpyruvyl-6-hydroxy-3-cyclohexene-1-carboxylate synthase</fullName>
        <ecNumber evidence="2">2.2.1.9</ecNumber>
        <ecNumber evidence="2">2.5.1.64</ecNumber>
    </submittedName>
</protein>
<name>A0A2X3JUS8_ECOLX</name>
<proteinExistence type="predicted"/>